<dbReference type="InterPro" id="IPR027417">
    <property type="entry name" value="P-loop_NTPase"/>
</dbReference>
<dbReference type="GO" id="GO:0016020">
    <property type="term" value="C:membrane"/>
    <property type="evidence" value="ECO:0007669"/>
    <property type="project" value="UniProtKB-SubCell"/>
</dbReference>
<comment type="subcellular location">
    <subcellularLocation>
        <location evidence="1">Membrane</location>
    </subcellularLocation>
</comment>
<dbReference type="InterPro" id="IPR051162">
    <property type="entry name" value="T4SS_component"/>
</dbReference>
<evidence type="ECO:0000256" key="3">
    <source>
        <dbReference type="ARBA" id="ARBA00022692"/>
    </source>
</evidence>
<feature type="domain" description="TraG P-loop" evidence="10">
    <location>
        <begin position="536"/>
        <end position="818"/>
    </location>
</feature>
<proteinExistence type="inferred from homology"/>
<organism evidence="11 12">
    <name type="scientific">Erwinia typographi</name>
    <dbReference type="NCBI Taxonomy" id="371042"/>
    <lineage>
        <taxon>Bacteria</taxon>
        <taxon>Pseudomonadati</taxon>
        <taxon>Pseudomonadota</taxon>
        <taxon>Gammaproteobacteria</taxon>
        <taxon>Enterobacterales</taxon>
        <taxon>Erwiniaceae</taxon>
        <taxon>Erwinia</taxon>
    </lineage>
</organism>
<evidence type="ECO:0000259" key="9">
    <source>
        <dbReference type="Pfam" id="PF03135"/>
    </source>
</evidence>
<dbReference type="SUPFAM" id="SSF52540">
    <property type="entry name" value="P-loop containing nucleoside triphosphate hydrolases"/>
    <property type="match status" value="1"/>
</dbReference>
<dbReference type="InterPro" id="IPR018145">
    <property type="entry name" value="CagE_TrbE_VirB_cntrl_dom"/>
</dbReference>
<comment type="similarity">
    <text evidence="2">Belongs to the TrbE/VirB4 family.</text>
</comment>
<evidence type="ECO:0000256" key="8">
    <source>
        <dbReference type="SAM" id="Phobius"/>
    </source>
</evidence>
<dbReference type="Pfam" id="PF03135">
    <property type="entry name" value="CagE_TrbE_VirB"/>
    <property type="match status" value="1"/>
</dbReference>
<dbReference type="Proteomes" id="UP000030351">
    <property type="component" value="Unassembled WGS sequence"/>
</dbReference>
<dbReference type="PANTHER" id="PTHR30121:SF12">
    <property type="entry name" value="TYPE IV SECRETION SYSTEM PROTEIN CAGE"/>
    <property type="match status" value="1"/>
</dbReference>
<evidence type="ECO:0000256" key="4">
    <source>
        <dbReference type="ARBA" id="ARBA00022741"/>
    </source>
</evidence>
<evidence type="ECO:0000256" key="6">
    <source>
        <dbReference type="ARBA" id="ARBA00022989"/>
    </source>
</evidence>
<evidence type="ECO:0000256" key="2">
    <source>
        <dbReference type="ARBA" id="ARBA00006512"/>
    </source>
</evidence>
<dbReference type="GO" id="GO:0005524">
    <property type="term" value="F:ATP binding"/>
    <property type="evidence" value="ECO:0007669"/>
    <property type="project" value="UniProtKB-KW"/>
</dbReference>
<dbReference type="InterPro" id="IPR043964">
    <property type="entry name" value="P-loop_TraG"/>
</dbReference>
<dbReference type="Pfam" id="PF05101">
    <property type="entry name" value="VirB3"/>
    <property type="match status" value="1"/>
</dbReference>
<sequence length="915" mass="103320">MGTLNKALTRPAMLLGIPMVPLVMVTGANILLALYIHKLLLLCLPFCWCWMNRKAKKDAHIFSLMFLNLKTRGNRVCDKHYGARAFLANDYDAVDITEFTDSMRLNERVTLTRHIPYSSHIHEHVIKTRGSDLIATWEIGGSAFECESEGSLEIITTQLNNLIKAWEGQPLTFYVHSIREEFSDRFDGHSGNYFADTVSDLYYRSIEQRPFRRNRLFFTVCYMPFVGLDKVERKRMTDGQKLHALDNALKEMGEICDSLTSSLSRFTATRLGAYEENGRVYSSQLAFYRRLLTGTWQKVAVTRTPFYETLGTADIFFTEDAGQCKSITGDTFFRGLEIKDYCSHTITGILNGLMYSPCNYVLTHSFSCMAKKEAQDNIKLTLKRLSSVEDDAISQRKELLIALDMLQSGHLSFGKYHFSLMIAAKSTEQLVRDTNTVSDVFTDLGITPTLSTQSLPAAHLAQLPGVYNLRPRLVPVSSQNFAELTSLHNFWPGKRDKAPWGEATCVLRTPSGSAYYLNLHNSMLDKDDFNEKNPGNTYLMGTTGSGKTMLLSFLQIMFQKYRQPQSFSPQAKTKRLTTVIFDKDRGAELNVRALGGQYFRIKSGEATGFNPFRLKPTKRNLNFVKKLMRMLCTRNEQSLTPRDEERLSHAVDAVMIGLPAEDRGYGITRLLENLTEPPTKEAQENGLRIRLSQWAQGGEFGWVFDNDADTFDIGDCDNIGIDGTEFLDDVDVCGPISFYLLYRVTSLLDGRRLVIKMDEFWKWLMDPSFASFALNMLKVIRKLGGIFVPATQSPAEILKNPISPAIVEQCCTKIFMANPDANEKDYVDGLKVAPEIFAIIKNLDPAARQFVVVKTPLKKGDVKKFAALVTLDLSGLGVYTKVLSASTENLEIFDSIFQDGMKPQDWLDSYLKLAL</sequence>
<keyword evidence="12" id="KW-1185">Reference proteome</keyword>
<feature type="transmembrane region" description="Helical" evidence="8">
    <location>
        <begin position="12"/>
        <end position="36"/>
    </location>
</feature>
<dbReference type="PANTHER" id="PTHR30121">
    <property type="entry name" value="UNCHARACTERIZED PROTEIN YJGR-RELATED"/>
    <property type="match status" value="1"/>
</dbReference>
<reference evidence="11 12" key="1">
    <citation type="submission" date="2014-10" db="EMBL/GenBank/DDBJ databases">
        <title>Genome sequence of Erwinia typographi M043b.</title>
        <authorList>
            <person name="Chan K.-G."/>
            <person name="Tan W.-S."/>
        </authorList>
    </citation>
    <scope>NUCLEOTIDE SEQUENCE [LARGE SCALE GENOMIC DNA]</scope>
    <source>
        <strain evidence="11 12">M043b</strain>
    </source>
</reference>
<keyword evidence="4" id="KW-0547">Nucleotide-binding</keyword>
<dbReference type="Pfam" id="PF19044">
    <property type="entry name" value="P-loop_TraG"/>
    <property type="match status" value="1"/>
</dbReference>
<dbReference type="OrthoDB" id="9816422at2"/>
<evidence type="ECO:0000313" key="12">
    <source>
        <dbReference type="Proteomes" id="UP000030351"/>
    </source>
</evidence>
<dbReference type="eggNOG" id="COG3451">
    <property type="taxonomic scope" value="Bacteria"/>
</dbReference>
<dbReference type="InterPro" id="IPR007792">
    <property type="entry name" value="T4SS_VirB3/TrbD/AvhB"/>
</dbReference>
<dbReference type="eggNOG" id="COG3702">
    <property type="taxonomic scope" value="Bacteria"/>
</dbReference>
<protein>
    <submittedName>
        <fullName evidence="11">ATPase</fullName>
    </submittedName>
</protein>
<evidence type="ECO:0000256" key="7">
    <source>
        <dbReference type="ARBA" id="ARBA00023136"/>
    </source>
</evidence>
<comment type="caution">
    <text evidence="11">The sequence shown here is derived from an EMBL/GenBank/DDBJ whole genome shotgun (WGS) entry which is preliminary data.</text>
</comment>
<feature type="domain" description="CagE TrbE VirB component of type IV transporter system central" evidence="9">
    <location>
        <begin position="270"/>
        <end position="472"/>
    </location>
</feature>
<dbReference type="EMBL" id="JRUQ01000080">
    <property type="protein sequence ID" value="KGT87015.1"/>
    <property type="molecule type" value="Genomic_DNA"/>
</dbReference>
<dbReference type="STRING" id="371042.NG99_24370"/>
<gene>
    <name evidence="11" type="ORF">NG99_24370</name>
</gene>
<dbReference type="AlphaFoldDB" id="A0A0A3YK80"/>
<name>A0A0A3YK80_9GAMM</name>
<keyword evidence="6 8" id="KW-1133">Transmembrane helix</keyword>
<evidence type="ECO:0000313" key="11">
    <source>
        <dbReference type="EMBL" id="KGT87015.1"/>
    </source>
</evidence>
<keyword evidence="5" id="KW-0067">ATP-binding</keyword>
<evidence type="ECO:0000259" key="10">
    <source>
        <dbReference type="Pfam" id="PF19044"/>
    </source>
</evidence>
<dbReference type="Gene3D" id="3.40.50.300">
    <property type="entry name" value="P-loop containing nucleotide triphosphate hydrolases"/>
    <property type="match status" value="1"/>
</dbReference>
<keyword evidence="3 8" id="KW-0812">Transmembrane</keyword>
<keyword evidence="7 8" id="KW-0472">Membrane</keyword>
<accession>A0A0A3YK80</accession>
<evidence type="ECO:0000256" key="5">
    <source>
        <dbReference type="ARBA" id="ARBA00022840"/>
    </source>
</evidence>
<evidence type="ECO:0000256" key="1">
    <source>
        <dbReference type="ARBA" id="ARBA00004370"/>
    </source>
</evidence>
<dbReference type="RefSeq" id="WP_034898756.1">
    <property type="nucleotide sequence ID" value="NZ_JRUQ01000080.1"/>
</dbReference>